<proteinExistence type="predicted"/>
<dbReference type="EMBL" id="CM023488">
    <property type="protein sequence ID" value="KAH6924270.1"/>
    <property type="molecule type" value="Genomic_DNA"/>
</dbReference>
<evidence type="ECO:0000313" key="1">
    <source>
        <dbReference type="EMBL" id="KAH6924270.1"/>
    </source>
</evidence>
<name>A0ACB7RPH0_HYAAI</name>
<keyword evidence="2" id="KW-1185">Reference proteome</keyword>
<reference evidence="1" key="1">
    <citation type="submission" date="2020-05" db="EMBL/GenBank/DDBJ databases">
        <title>Large-scale comparative analyses of tick genomes elucidate their genetic diversity and vector capacities.</title>
        <authorList>
            <person name="Jia N."/>
            <person name="Wang J."/>
            <person name="Shi W."/>
            <person name="Du L."/>
            <person name="Sun Y."/>
            <person name="Zhan W."/>
            <person name="Jiang J."/>
            <person name="Wang Q."/>
            <person name="Zhang B."/>
            <person name="Ji P."/>
            <person name="Sakyi L.B."/>
            <person name="Cui X."/>
            <person name="Yuan T."/>
            <person name="Jiang B."/>
            <person name="Yang W."/>
            <person name="Lam T.T.-Y."/>
            <person name="Chang Q."/>
            <person name="Ding S."/>
            <person name="Wang X."/>
            <person name="Zhu J."/>
            <person name="Ruan X."/>
            <person name="Zhao L."/>
            <person name="Wei J."/>
            <person name="Que T."/>
            <person name="Du C."/>
            <person name="Cheng J."/>
            <person name="Dai P."/>
            <person name="Han X."/>
            <person name="Huang E."/>
            <person name="Gao Y."/>
            <person name="Liu J."/>
            <person name="Shao H."/>
            <person name="Ye R."/>
            <person name="Li L."/>
            <person name="Wei W."/>
            <person name="Wang X."/>
            <person name="Wang C."/>
            <person name="Yang T."/>
            <person name="Huo Q."/>
            <person name="Li W."/>
            <person name="Guo W."/>
            <person name="Chen H."/>
            <person name="Zhou L."/>
            <person name="Ni X."/>
            <person name="Tian J."/>
            <person name="Zhou Y."/>
            <person name="Sheng Y."/>
            <person name="Liu T."/>
            <person name="Pan Y."/>
            <person name="Xia L."/>
            <person name="Li J."/>
            <person name="Zhao F."/>
            <person name="Cao W."/>
        </authorList>
    </citation>
    <scope>NUCLEOTIDE SEQUENCE</scope>
    <source>
        <strain evidence="1">Hyas-2018</strain>
    </source>
</reference>
<comment type="caution">
    <text evidence="1">The sequence shown here is derived from an EMBL/GenBank/DDBJ whole genome shotgun (WGS) entry which is preliminary data.</text>
</comment>
<evidence type="ECO:0000313" key="2">
    <source>
        <dbReference type="Proteomes" id="UP000821845"/>
    </source>
</evidence>
<protein>
    <submittedName>
        <fullName evidence="1">Uncharacterized protein</fullName>
    </submittedName>
</protein>
<accession>A0ACB7RPH0</accession>
<sequence>MRIYSAIRLVGTREPMGGGQRSGIMDPWNRVRPHDTSGASAVLEAFLGGRSLPAAALAVSVLASVATAVGVVSFVGHYYAYGFHLDWALAGIPLSAAIVSLIVVPLLYDLRVTSVFQYLRMRFDNKVGITACVVYFILSQSVGAVGIFSSAIAVSTSLDQMAVQRFMAARTLSDAKRIALAGPLLVLFFFFLGEGTAMAIMYWFRDCDPLMRGAIRSYDEIVPHYMMKRLVDVPMLRGLFLAGLVGASTSTISSIVNSHAAIFYIDIVSPYTKMSDKTAVNVMRLLGM</sequence>
<gene>
    <name evidence="1" type="ORF">HPB50_014567</name>
</gene>
<dbReference type="Proteomes" id="UP000821845">
    <property type="component" value="Chromosome 8"/>
</dbReference>
<organism evidence="1 2">
    <name type="scientific">Hyalomma asiaticum</name>
    <name type="common">Tick</name>
    <dbReference type="NCBI Taxonomy" id="266040"/>
    <lineage>
        <taxon>Eukaryota</taxon>
        <taxon>Metazoa</taxon>
        <taxon>Ecdysozoa</taxon>
        <taxon>Arthropoda</taxon>
        <taxon>Chelicerata</taxon>
        <taxon>Arachnida</taxon>
        <taxon>Acari</taxon>
        <taxon>Parasitiformes</taxon>
        <taxon>Ixodida</taxon>
        <taxon>Ixodoidea</taxon>
        <taxon>Ixodidae</taxon>
        <taxon>Hyalomminae</taxon>
        <taxon>Hyalomma</taxon>
    </lineage>
</organism>